<feature type="non-terminal residue" evidence="1">
    <location>
        <position position="68"/>
    </location>
</feature>
<dbReference type="EMBL" id="JAMKFB020000015">
    <property type="protein sequence ID" value="KAL0174106.1"/>
    <property type="molecule type" value="Genomic_DNA"/>
</dbReference>
<evidence type="ECO:0000313" key="2">
    <source>
        <dbReference type="Proteomes" id="UP001529510"/>
    </source>
</evidence>
<organism evidence="1 2">
    <name type="scientific">Cirrhinus mrigala</name>
    <name type="common">Mrigala</name>
    <dbReference type="NCBI Taxonomy" id="683832"/>
    <lineage>
        <taxon>Eukaryota</taxon>
        <taxon>Metazoa</taxon>
        <taxon>Chordata</taxon>
        <taxon>Craniata</taxon>
        <taxon>Vertebrata</taxon>
        <taxon>Euteleostomi</taxon>
        <taxon>Actinopterygii</taxon>
        <taxon>Neopterygii</taxon>
        <taxon>Teleostei</taxon>
        <taxon>Ostariophysi</taxon>
        <taxon>Cypriniformes</taxon>
        <taxon>Cyprinidae</taxon>
        <taxon>Labeoninae</taxon>
        <taxon>Labeonini</taxon>
        <taxon>Cirrhinus</taxon>
    </lineage>
</organism>
<evidence type="ECO:0000313" key="1">
    <source>
        <dbReference type="EMBL" id="KAL0174106.1"/>
    </source>
</evidence>
<accession>A0ABD0PMZ6</accession>
<comment type="caution">
    <text evidence="1">The sequence shown here is derived from an EMBL/GenBank/DDBJ whole genome shotgun (WGS) entry which is preliminary data.</text>
</comment>
<proteinExistence type="predicted"/>
<protein>
    <submittedName>
        <fullName evidence="1">Uncharacterized protein</fullName>
    </submittedName>
</protein>
<reference evidence="1 2" key="1">
    <citation type="submission" date="2024-05" db="EMBL/GenBank/DDBJ databases">
        <title>Genome sequencing and assembly of Indian major carp, Cirrhinus mrigala (Hamilton, 1822).</title>
        <authorList>
            <person name="Mohindra V."/>
            <person name="Chowdhury L.M."/>
            <person name="Lal K."/>
            <person name="Jena J.K."/>
        </authorList>
    </citation>
    <scope>NUCLEOTIDE SEQUENCE [LARGE SCALE GENOMIC DNA]</scope>
    <source>
        <strain evidence="1">CM1030</strain>
        <tissue evidence="1">Blood</tissue>
    </source>
</reference>
<sequence>MSAVSMYPMCVRASRGLLRLRQGASGTTAPAVLDVVRALSADTSSSSATGGLAQAILQERLQQQQKSQ</sequence>
<gene>
    <name evidence="1" type="ORF">M9458_030074</name>
</gene>
<dbReference type="Proteomes" id="UP001529510">
    <property type="component" value="Unassembled WGS sequence"/>
</dbReference>
<name>A0ABD0PMZ6_CIRMR</name>
<dbReference type="AlphaFoldDB" id="A0ABD0PMZ6"/>
<keyword evidence="2" id="KW-1185">Reference proteome</keyword>